<comment type="similarity">
    <text evidence="1">Belongs to the protein prenyltransferase subunit alpha family.</text>
</comment>
<dbReference type="PROSITE" id="PS51147">
    <property type="entry name" value="PFTA"/>
    <property type="match status" value="1"/>
</dbReference>
<evidence type="ECO:0000256" key="2">
    <source>
        <dbReference type="ARBA" id="ARBA00022602"/>
    </source>
</evidence>
<dbReference type="AlphaFoldDB" id="A0AAD2GAM0"/>
<dbReference type="Pfam" id="PF01239">
    <property type="entry name" value="PPTA"/>
    <property type="match status" value="3"/>
</dbReference>
<evidence type="ECO:0000313" key="6">
    <source>
        <dbReference type="Proteomes" id="UP001295423"/>
    </source>
</evidence>
<accession>A0AAD2GAM0</accession>
<name>A0AAD2GAM0_9STRA</name>
<evidence type="ECO:0000256" key="4">
    <source>
        <dbReference type="ARBA" id="ARBA00022737"/>
    </source>
</evidence>
<comment type="caution">
    <text evidence="5">The sequence shown here is derived from an EMBL/GenBank/DDBJ whole genome shotgun (WGS) entry which is preliminary data.</text>
</comment>
<dbReference type="SUPFAM" id="SSF48439">
    <property type="entry name" value="Protein prenylyltransferase"/>
    <property type="match status" value="1"/>
</dbReference>
<keyword evidence="2" id="KW-0637">Prenyltransferase</keyword>
<dbReference type="InterPro" id="IPR002088">
    <property type="entry name" value="Prenyl_trans_a"/>
</dbReference>
<dbReference type="Gene3D" id="1.25.40.120">
    <property type="entry name" value="Protein prenylyltransferase"/>
    <property type="match status" value="1"/>
</dbReference>
<gene>
    <name evidence="5" type="ORF">CYCCA115_LOCUS22831</name>
</gene>
<dbReference type="GO" id="GO:0005737">
    <property type="term" value="C:cytoplasm"/>
    <property type="evidence" value="ECO:0007669"/>
    <property type="project" value="TreeGrafter"/>
</dbReference>
<keyword evidence="4" id="KW-0677">Repeat</keyword>
<proteinExistence type="inferred from homology"/>
<organism evidence="5 6">
    <name type="scientific">Cylindrotheca closterium</name>
    <dbReference type="NCBI Taxonomy" id="2856"/>
    <lineage>
        <taxon>Eukaryota</taxon>
        <taxon>Sar</taxon>
        <taxon>Stramenopiles</taxon>
        <taxon>Ochrophyta</taxon>
        <taxon>Bacillariophyta</taxon>
        <taxon>Bacillariophyceae</taxon>
        <taxon>Bacillariophycidae</taxon>
        <taxon>Bacillariales</taxon>
        <taxon>Bacillariaceae</taxon>
        <taxon>Cylindrotheca</taxon>
    </lineage>
</organism>
<sequence length="446" mass="50850">MATQSLSAVVQKLHDYVQQGPTDFEITILPTVMTKEMETDELSLDESLVLMEGQFLGMDARSLPWMTRVIRKDYKALKKKAILLDAAAGAAANDGSSTSASSMTDVNNNALHHHHSQILMATNALMLVNPDHSTAWGDRRRALIATSGDWVREMQFLNLLMTQHSKAPSSWGHRKYVLQQIVKAIVVVKEISDDYESKLVDLVHKEIAFCSKIADKFPKNYYAWTHRRYLWSSCILPHLQQSYHATIIVLLNQEFDALKLWLEQHISDHSAVHYLGQVLEMRLQQQQDQQQQQHIQSSSSSLNDLSISIAHNSLNLANALLKTHPDHESLWILRRLMVQILFQHAQQHSVTDSAKVAILSMLEDLIDEVWTKAHFSENNRDYNISGITSVYAWSFLVWCMSQLGLGGQDRPKRLLDGLAFLQSSENKSHVYHEMWKTNGEEILFAK</sequence>
<evidence type="ECO:0000256" key="3">
    <source>
        <dbReference type="ARBA" id="ARBA00022679"/>
    </source>
</evidence>
<dbReference type="PANTHER" id="PTHR11129:SF3">
    <property type="entry name" value="PROTEIN PRENYLTRANSFERASE ALPHA SUBUNIT REPEAT-CONTAINING PROTEIN 1"/>
    <property type="match status" value="1"/>
</dbReference>
<keyword evidence="3" id="KW-0808">Transferase</keyword>
<evidence type="ECO:0008006" key="7">
    <source>
        <dbReference type="Google" id="ProtNLM"/>
    </source>
</evidence>
<evidence type="ECO:0000313" key="5">
    <source>
        <dbReference type="EMBL" id="CAJ1967566.1"/>
    </source>
</evidence>
<dbReference type="Proteomes" id="UP001295423">
    <property type="component" value="Unassembled WGS sequence"/>
</dbReference>
<keyword evidence="6" id="KW-1185">Reference proteome</keyword>
<dbReference type="EMBL" id="CAKOGP040002336">
    <property type="protein sequence ID" value="CAJ1967566.1"/>
    <property type="molecule type" value="Genomic_DNA"/>
</dbReference>
<dbReference type="GO" id="GO:0008318">
    <property type="term" value="F:protein prenyltransferase activity"/>
    <property type="evidence" value="ECO:0007669"/>
    <property type="project" value="InterPro"/>
</dbReference>
<protein>
    <recommendedName>
        <fullName evidence="7">Protein prenyltransferase alpha subunit repeat-containing protein 1</fullName>
    </recommendedName>
</protein>
<reference evidence="5" key="1">
    <citation type="submission" date="2023-08" db="EMBL/GenBank/DDBJ databases">
        <authorList>
            <person name="Audoor S."/>
            <person name="Bilcke G."/>
        </authorList>
    </citation>
    <scope>NUCLEOTIDE SEQUENCE</scope>
</reference>
<dbReference type="PANTHER" id="PTHR11129">
    <property type="entry name" value="PROTEIN FARNESYLTRANSFERASE ALPHA SUBUNIT/RAB GERANYLGERANYL TRANSFERASE ALPHA SUBUNIT"/>
    <property type="match status" value="1"/>
</dbReference>
<evidence type="ECO:0000256" key="1">
    <source>
        <dbReference type="ARBA" id="ARBA00006734"/>
    </source>
</evidence>